<dbReference type="InterPro" id="IPR036388">
    <property type="entry name" value="WH-like_DNA-bd_sf"/>
</dbReference>
<comment type="caution">
    <text evidence="3">Lacks conserved residue(s) required for the propagation of feature annotation.</text>
</comment>
<evidence type="ECO:0000313" key="6">
    <source>
        <dbReference type="EMBL" id="AGK59460.1"/>
    </source>
</evidence>
<dbReference type="InterPro" id="IPR000792">
    <property type="entry name" value="Tscrpt_reg_LuxR_C"/>
</dbReference>
<organism evidence="6 7">
    <name type="scientific">Hyphomicrobium denitrificans 1NES1</name>
    <dbReference type="NCBI Taxonomy" id="670307"/>
    <lineage>
        <taxon>Bacteria</taxon>
        <taxon>Pseudomonadati</taxon>
        <taxon>Pseudomonadota</taxon>
        <taxon>Alphaproteobacteria</taxon>
        <taxon>Hyphomicrobiales</taxon>
        <taxon>Hyphomicrobiaceae</taxon>
        <taxon>Hyphomicrobium</taxon>
    </lineage>
</organism>
<gene>
    <name evidence="6" type="ORF">HYPDE_38953</name>
</gene>
<dbReference type="CDD" id="cd17535">
    <property type="entry name" value="REC_NarL-like"/>
    <property type="match status" value="1"/>
</dbReference>
<sequence>MRHEPKWGRYSRGSTLMAGKIEVMIADQNPVVRSGLEALVQRDGRFSVCGIHASGESLIEALKVKPVEIAIVGWTLPDMTGGAVLTRLKQEKWRTRVVIYTGERSGDVLRQAIKGGAWGFVSKTEEPQVLLEAVVSVARGRLSLPYVDIDLLNHDPLEGLTARERELLAALANGWTNLQIAARTGISRNTVKYHLKNLYDKLGVSNRAMAVALHVSVNRSDHH</sequence>
<dbReference type="InterPro" id="IPR058245">
    <property type="entry name" value="NreC/VraR/RcsB-like_REC"/>
</dbReference>
<dbReference type="Gene3D" id="1.10.10.10">
    <property type="entry name" value="Winged helix-like DNA-binding domain superfamily/Winged helix DNA-binding domain"/>
    <property type="match status" value="1"/>
</dbReference>
<dbReference type="CDD" id="cd06170">
    <property type="entry name" value="LuxR_C_like"/>
    <property type="match status" value="1"/>
</dbReference>
<evidence type="ECO:0000256" key="1">
    <source>
        <dbReference type="ARBA" id="ARBA00022553"/>
    </source>
</evidence>
<dbReference type="PANTHER" id="PTHR43214">
    <property type="entry name" value="TWO-COMPONENT RESPONSE REGULATOR"/>
    <property type="match status" value="1"/>
</dbReference>
<keyword evidence="2" id="KW-0238">DNA-binding</keyword>
<evidence type="ECO:0000256" key="2">
    <source>
        <dbReference type="ARBA" id="ARBA00023125"/>
    </source>
</evidence>
<dbReference type="GO" id="GO:0006355">
    <property type="term" value="P:regulation of DNA-templated transcription"/>
    <property type="evidence" value="ECO:0007669"/>
    <property type="project" value="InterPro"/>
</dbReference>
<dbReference type="InterPro" id="IPR039420">
    <property type="entry name" value="WalR-like"/>
</dbReference>
<dbReference type="GO" id="GO:0003677">
    <property type="term" value="F:DNA binding"/>
    <property type="evidence" value="ECO:0007669"/>
    <property type="project" value="UniProtKB-KW"/>
</dbReference>
<dbReference type="GO" id="GO:0000160">
    <property type="term" value="P:phosphorelay signal transduction system"/>
    <property type="evidence" value="ECO:0007669"/>
    <property type="project" value="InterPro"/>
</dbReference>
<dbReference type="SMART" id="SM00421">
    <property type="entry name" value="HTH_LUXR"/>
    <property type="match status" value="1"/>
</dbReference>
<keyword evidence="7" id="KW-1185">Reference proteome</keyword>
<dbReference type="PRINTS" id="PR00038">
    <property type="entry name" value="HTHLUXR"/>
</dbReference>
<evidence type="ECO:0000259" key="5">
    <source>
        <dbReference type="PROSITE" id="PS50110"/>
    </source>
</evidence>
<feature type="domain" description="Response regulatory" evidence="5">
    <location>
        <begin position="22"/>
        <end position="138"/>
    </location>
</feature>
<keyword evidence="1" id="KW-0597">Phosphoprotein</keyword>
<dbReference type="Proteomes" id="UP000005952">
    <property type="component" value="Chromosome"/>
</dbReference>
<dbReference type="Gene3D" id="3.40.50.2300">
    <property type="match status" value="1"/>
</dbReference>
<evidence type="ECO:0000259" key="4">
    <source>
        <dbReference type="PROSITE" id="PS50043"/>
    </source>
</evidence>
<dbReference type="AlphaFoldDB" id="N0BH54"/>
<dbReference type="InterPro" id="IPR001789">
    <property type="entry name" value="Sig_transdc_resp-reg_receiver"/>
</dbReference>
<feature type="domain" description="HTH luxR-type" evidence="4">
    <location>
        <begin position="153"/>
        <end position="218"/>
    </location>
</feature>
<proteinExistence type="predicted"/>
<evidence type="ECO:0000313" key="7">
    <source>
        <dbReference type="Proteomes" id="UP000005952"/>
    </source>
</evidence>
<accession>N0BH54</accession>
<dbReference type="eggNOG" id="COG2197">
    <property type="taxonomic scope" value="Bacteria"/>
</dbReference>
<reference evidence="6 7" key="1">
    <citation type="journal article" date="2013" name="Genome Announc.">
        <title>Genome sequences for three denitrifying bacterial strains isolated from a uranium- and nitrate-contaminated subsurface environment.</title>
        <authorList>
            <person name="Venkatramanan R."/>
            <person name="Prakash O."/>
            <person name="Woyke T."/>
            <person name="Chain P."/>
            <person name="Goodwin L.A."/>
            <person name="Watson D."/>
            <person name="Brooks S."/>
            <person name="Kostka J.E."/>
            <person name="Green S.J."/>
        </authorList>
    </citation>
    <scope>NUCLEOTIDE SEQUENCE [LARGE SCALE GENOMIC DNA]</scope>
    <source>
        <strain evidence="6 7">1NES1</strain>
    </source>
</reference>
<dbReference type="KEGG" id="hdt:HYPDE_38953"/>
<dbReference type="HOGENOM" id="CLU_000445_90_8_5"/>
<name>N0BH54_9HYPH</name>
<dbReference type="EMBL" id="CP005587">
    <property type="protein sequence ID" value="AGK59460.1"/>
    <property type="molecule type" value="Genomic_DNA"/>
</dbReference>
<dbReference type="Pfam" id="PF00196">
    <property type="entry name" value="GerE"/>
    <property type="match status" value="1"/>
</dbReference>
<dbReference type="SUPFAM" id="SSF46894">
    <property type="entry name" value="C-terminal effector domain of the bipartite response regulators"/>
    <property type="match status" value="1"/>
</dbReference>
<dbReference type="InterPro" id="IPR016032">
    <property type="entry name" value="Sig_transdc_resp-reg_C-effctor"/>
</dbReference>
<dbReference type="STRING" id="670307.HYPDE_38953"/>
<dbReference type="PROSITE" id="PS50110">
    <property type="entry name" value="RESPONSE_REGULATORY"/>
    <property type="match status" value="1"/>
</dbReference>
<protein>
    <submittedName>
        <fullName evidence="6">LuxR family transcriptional regulator</fullName>
    </submittedName>
</protein>
<evidence type="ECO:0000256" key="3">
    <source>
        <dbReference type="PROSITE-ProRule" id="PRU00169"/>
    </source>
</evidence>
<dbReference type="SMART" id="SM00448">
    <property type="entry name" value="REC"/>
    <property type="match status" value="1"/>
</dbReference>
<dbReference type="SUPFAM" id="SSF52172">
    <property type="entry name" value="CheY-like"/>
    <property type="match status" value="1"/>
</dbReference>
<dbReference type="PROSITE" id="PS50043">
    <property type="entry name" value="HTH_LUXR_2"/>
    <property type="match status" value="1"/>
</dbReference>
<dbReference type="InterPro" id="IPR011006">
    <property type="entry name" value="CheY-like_superfamily"/>
</dbReference>
<dbReference type="PROSITE" id="PS00622">
    <property type="entry name" value="HTH_LUXR_1"/>
    <property type="match status" value="1"/>
</dbReference>
<dbReference type="Pfam" id="PF00072">
    <property type="entry name" value="Response_reg"/>
    <property type="match status" value="1"/>
</dbReference>